<proteinExistence type="predicted"/>
<evidence type="ECO:0000313" key="2">
    <source>
        <dbReference type="Proteomes" id="UP001243375"/>
    </source>
</evidence>
<reference evidence="1" key="1">
    <citation type="submission" date="2023-04" db="EMBL/GenBank/DDBJ databases">
        <title>Draft Genome sequencing of Naganishia species isolated from polar environments using Oxford Nanopore Technology.</title>
        <authorList>
            <person name="Leo P."/>
            <person name="Venkateswaran K."/>
        </authorList>
    </citation>
    <scope>NUCLEOTIDE SEQUENCE</scope>
    <source>
        <strain evidence="1">MNA-CCFEE 5425</strain>
    </source>
</reference>
<sequence length="212" mass="22546">MAQETETKKARKARAVSEESEGRSDSEPPVVEPKKRKQAADTRAELQEDVDDIAPAPKRRTPATKPVYKEESSVSDDSRPKKTSSSQPLGERVDSVANTAAGKTSNTNKASLAGKKVLPATIMEESESEEPRRPKASSSTGKDEKSAATLGGEKKKKRKLGALLGGTTFTWDQNLNPDGPIPASLSPLKSSAGSIPRAGFAGGMSRKFPSRV</sequence>
<comment type="caution">
    <text evidence="1">The sequence shown here is derived from an EMBL/GenBank/DDBJ whole genome shotgun (WGS) entry which is preliminary data.</text>
</comment>
<name>A0ACC2WP14_9TREE</name>
<accession>A0ACC2WP14</accession>
<protein>
    <submittedName>
        <fullName evidence="1">Uncharacterized protein</fullName>
    </submittedName>
</protein>
<evidence type="ECO:0000313" key="1">
    <source>
        <dbReference type="EMBL" id="KAJ9112247.1"/>
    </source>
</evidence>
<gene>
    <name evidence="1" type="ORF">QFC22_006331</name>
</gene>
<dbReference type="EMBL" id="JASBWU010000026">
    <property type="protein sequence ID" value="KAJ9112247.1"/>
    <property type="molecule type" value="Genomic_DNA"/>
</dbReference>
<dbReference type="Proteomes" id="UP001243375">
    <property type="component" value="Unassembled WGS sequence"/>
</dbReference>
<keyword evidence="2" id="KW-1185">Reference proteome</keyword>
<organism evidence="1 2">
    <name type="scientific">Naganishia vaughanmartiniae</name>
    <dbReference type="NCBI Taxonomy" id="1424756"/>
    <lineage>
        <taxon>Eukaryota</taxon>
        <taxon>Fungi</taxon>
        <taxon>Dikarya</taxon>
        <taxon>Basidiomycota</taxon>
        <taxon>Agaricomycotina</taxon>
        <taxon>Tremellomycetes</taxon>
        <taxon>Filobasidiales</taxon>
        <taxon>Filobasidiaceae</taxon>
        <taxon>Naganishia</taxon>
    </lineage>
</organism>